<dbReference type="Proteomes" id="UP000001901">
    <property type="component" value="Chromosome"/>
</dbReference>
<dbReference type="HOGENOM" id="CLU_1830493_0_0_2"/>
<dbReference type="AlphaFoldDB" id="D2RE75"/>
<dbReference type="PaxDb" id="572546-Arcpr_1370"/>
<sequence>MIADLNLVRSWIFDKNKKASILKEMMENGEIPLMIPETIKFEICRAILGLKAPVDVLKRLVELVTEYIEFFTIKVDGQVLSEAVEIYKNLKNVDFATAVCLATAKNLRKACITTDHKLADYLRENGYNVLTVDEVIHTLK</sequence>
<name>D2RE75_ARCPA</name>
<feature type="domain" description="PIN" evidence="1">
    <location>
        <begin position="11"/>
        <end position="120"/>
    </location>
</feature>
<evidence type="ECO:0000259" key="1">
    <source>
        <dbReference type="Pfam" id="PF01850"/>
    </source>
</evidence>
<gene>
    <name evidence="2" type="ordered locus">Arcpr_1370</name>
</gene>
<dbReference type="STRING" id="572546.Arcpr_1370"/>
<dbReference type="InterPro" id="IPR029060">
    <property type="entry name" value="PIN-like_dom_sf"/>
</dbReference>
<organism evidence="2 3">
    <name type="scientific">Archaeoglobus profundus (strain DSM 5631 / JCM 9629 / NBRC 100127 / Av18)</name>
    <dbReference type="NCBI Taxonomy" id="572546"/>
    <lineage>
        <taxon>Archaea</taxon>
        <taxon>Methanobacteriati</taxon>
        <taxon>Methanobacteriota</taxon>
        <taxon>Archaeoglobi</taxon>
        <taxon>Archaeoglobales</taxon>
        <taxon>Archaeoglobaceae</taxon>
        <taxon>Archaeoglobus</taxon>
    </lineage>
</organism>
<evidence type="ECO:0000313" key="2">
    <source>
        <dbReference type="EMBL" id="ADB58419.1"/>
    </source>
</evidence>
<protein>
    <recommendedName>
        <fullName evidence="1">PIN domain-containing protein</fullName>
    </recommendedName>
</protein>
<dbReference type="KEGG" id="apo:Arcpr_1370"/>
<accession>D2RE75</accession>
<dbReference type="EMBL" id="CP001857">
    <property type="protein sequence ID" value="ADB58419.1"/>
    <property type="molecule type" value="Genomic_DNA"/>
</dbReference>
<dbReference type="SUPFAM" id="SSF88723">
    <property type="entry name" value="PIN domain-like"/>
    <property type="match status" value="1"/>
</dbReference>
<keyword evidence="3" id="KW-1185">Reference proteome</keyword>
<dbReference type="Gene3D" id="3.40.50.1010">
    <property type="entry name" value="5'-nuclease"/>
    <property type="match status" value="1"/>
</dbReference>
<dbReference type="eggNOG" id="arCOG02219">
    <property type="taxonomic scope" value="Archaea"/>
</dbReference>
<proteinExistence type="predicted"/>
<dbReference type="InterPro" id="IPR002716">
    <property type="entry name" value="PIN_dom"/>
</dbReference>
<evidence type="ECO:0000313" key="3">
    <source>
        <dbReference type="Proteomes" id="UP000001901"/>
    </source>
</evidence>
<dbReference type="Pfam" id="PF01850">
    <property type="entry name" value="PIN"/>
    <property type="match status" value="1"/>
</dbReference>
<reference evidence="2 3" key="1">
    <citation type="journal article" date="2010" name="Stand. Genomic Sci.">
        <title>Complete genome sequence of Archaeoglobus profundus type strain (AV18).</title>
        <authorList>
            <person name="von Jan M."/>
            <person name="Lapidus A."/>
            <person name="Del Rio T.G."/>
            <person name="Copeland A."/>
            <person name="Tice H."/>
            <person name="Cheng J.F."/>
            <person name="Lucas S."/>
            <person name="Chen F."/>
            <person name="Nolan M."/>
            <person name="Goodwin L."/>
            <person name="Han C."/>
            <person name="Pitluck S."/>
            <person name="Liolios K."/>
            <person name="Ivanova N."/>
            <person name="Mavromatis K."/>
            <person name="Ovchinnikova G."/>
            <person name="Chertkov O."/>
            <person name="Pati A."/>
            <person name="Chen A."/>
            <person name="Palaniappan K."/>
            <person name="Land M."/>
            <person name="Hauser L."/>
            <person name="Chang Y.J."/>
            <person name="Jeffries C.D."/>
            <person name="Saunders E."/>
            <person name="Brettin T."/>
            <person name="Detter J.C."/>
            <person name="Chain P."/>
            <person name="Eichinger K."/>
            <person name="Huber H."/>
            <person name="Spring S."/>
            <person name="Rohde M."/>
            <person name="Goker M."/>
            <person name="Wirth R."/>
            <person name="Woyke T."/>
            <person name="Bristow J."/>
            <person name="Eisen J.A."/>
            <person name="Markowitz V."/>
            <person name="Hugenholtz P."/>
            <person name="Kyrpides N.C."/>
            <person name="Klenk H.P."/>
        </authorList>
    </citation>
    <scope>NUCLEOTIDE SEQUENCE [LARGE SCALE GENOMIC DNA]</scope>
    <source>
        <strain evidence="3">DSM 5631 / JCM 9629 / NBRC 100127 / Av18</strain>
    </source>
</reference>